<keyword evidence="3" id="KW-0813">Transport</keyword>
<keyword evidence="6 11" id="KW-1133">Transmembrane helix</keyword>
<proteinExistence type="inferred from homology"/>
<feature type="compositionally biased region" description="Basic residues" evidence="10">
    <location>
        <begin position="421"/>
        <end position="432"/>
    </location>
</feature>
<keyword evidence="4 9" id="KW-0812">Transmembrane</keyword>
<name>A0A8C0TTC0_CANLF</name>
<evidence type="ECO:0000256" key="4">
    <source>
        <dbReference type="ARBA" id="ARBA00022692"/>
    </source>
</evidence>
<feature type="region of interest" description="Disordered" evidence="10">
    <location>
        <begin position="87"/>
        <end position="116"/>
    </location>
</feature>
<evidence type="ECO:0000313" key="13">
    <source>
        <dbReference type="Ensembl" id="ENSCAFP00040041789.1"/>
    </source>
</evidence>
<feature type="transmembrane region" description="Helical" evidence="11">
    <location>
        <begin position="169"/>
        <end position="188"/>
    </location>
</feature>
<evidence type="ECO:0000256" key="1">
    <source>
        <dbReference type="ARBA" id="ARBA00004141"/>
    </source>
</evidence>
<evidence type="ECO:0000256" key="9">
    <source>
        <dbReference type="PROSITE-ProRule" id="PRU00205"/>
    </source>
</evidence>
<dbReference type="GO" id="GO:0016020">
    <property type="term" value="C:membrane"/>
    <property type="evidence" value="ECO:0007669"/>
    <property type="project" value="UniProtKB-SubCell"/>
</dbReference>
<reference evidence="13" key="1">
    <citation type="submission" date="2018-10" db="EMBL/GenBank/DDBJ databases">
        <title>De novo assembly of a Great Dane genome.</title>
        <authorList>
            <person name="Kidd J.M."/>
            <person name="Pendleton A.L."/>
            <person name="Shen F."/>
            <person name="Emery S."/>
        </authorList>
    </citation>
    <scope>NUCLEOTIDE SEQUENCE [LARGE SCALE GENOMIC DNA]</scope>
    <source>
        <strain evidence="13">Great Dane</strain>
    </source>
</reference>
<evidence type="ECO:0000256" key="2">
    <source>
        <dbReference type="ARBA" id="ARBA00005999"/>
    </source>
</evidence>
<dbReference type="InterPro" id="IPR016447">
    <property type="entry name" value="Translocation_assoc_membrane"/>
</dbReference>
<dbReference type="AlphaFoldDB" id="A0A8C0TTC0"/>
<feature type="compositionally biased region" description="Basic and acidic residues" evidence="10">
    <location>
        <begin position="90"/>
        <end position="116"/>
    </location>
</feature>
<feature type="transmembrane region" description="Helical" evidence="11">
    <location>
        <begin position="209"/>
        <end position="227"/>
    </location>
</feature>
<feature type="domain" description="TLC" evidence="12">
    <location>
        <begin position="203"/>
        <end position="412"/>
    </location>
</feature>
<evidence type="ECO:0000256" key="3">
    <source>
        <dbReference type="ARBA" id="ARBA00022448"/>
    </source>
</evidence>
<comment type="subcellular location">
    <subcellularLocation>
        <location evidence="1">Membrane</location>
        <topology evidence="1">Multi-pass membrane protein</topology>
    </subcellularLocation>
</comment>
<accession>A0A8C0TTC0</accession>
<keyword evidence="7" id="KW-0811">Translocation</keyword>
<organism evidence="13 14">
    <name type="scientific">Canis lupus familiaris</name>
    <name type="common">Dog</name>
    <name type="synonym">Canis familiaris</name>
    <dbReference type="NCBI Taxonomy" id="9615"/>
    <lineage>
        <taxon>Eukaryota</taxon>
        <taxon>Metazoa</taxon>
        <taxon>Chordata</taxon>
        <taxon>Craniata</taxon>
        <taxon>Vertebrata</taxon>
        <taxon>Euteleostomi</taxon>
        <taxon>Mammalia</taxon>
        <taxon>Eutheria</taxon>
        <taxon>Laurasiatheria</taxon>
        <taxon>Carnivora</taxon>
        <taxon>Caniformia</taxon>
        <taxon>Canidae</taxon>
        <taxon>Canis</taxon>
    </lineage>
</organism>
<evidence type="ECO:0000256" key="6">
    <source>
        <dbReference type="ARBA" id="ARBA00022989"/>
    </source>
</evidence>
<feature type="transmembrane region" description="Helical" evidence="11">
    <location>
        <begin position="338"/>
        <end position="360"/>
    </location>
</feature>
<evidence type="ECO:0000256" key="5">
    <source>
        <dbReference type="ARBA" id="ARBA00022927"/>
    </source>
</evidence>
<evidence type="ECO:0000256" key="8">
    <source>
        <dbReference type="ARBA" id="ARBA00023136"/>
    </source>
</evidence>
<dbReference type="PANTHER" id="PTHR12371:SF9">
    <property type="entry name" value="TRANSLOCATING CHAIN-ASSOCIATED MEMBRANE PROTEIN 1-LIKE 1"/>
    <property type="match status" value="1"/>
</dbReference>
<dbReference type="InterPro" id="IPR006634">
    <property type="entry name" value="TLC-dom"/>
</dbReference>
<dbReference type="Pfam" id="PF03798">
    <property type="entry name" value="TRAM_LAG1_CLN8"/>
    <property type="match status" value="1"/>
</dbReference>
<dbReference type="PANTHER" id="PTHR12371">
    <property type="entry name" value="TRANSLOCATION ASSOCIATED MEMBRANE PROTEIN"/>
    <property type="match status" value="1"/>
</dbReference>
<feature type="region of interest" description="Disordered" evidence="10">
    <location>
        <begin position="22"/>
        <end position="41"/>
    </location>
</feature>
<protein>
    <recommendedName>
        <fullName evidence="12">TLC domain-containing protein</fullName>
    </recommendedName>
</protein>
<feature type="transmembrane region" description="Helical" evidence="11">
    <location>
        <begin position="283"/>
        <end position="300"/>
    </location>
</feature>
<feature type="region of interest" description="Disordered" evidence="10">
    <location>
        <begin position="416"/>
        <end position="456"/>
    </location>
</feature>
<sequence length="456" mass="49880">MLSAARPSPWLAVLRAAAATRGRLGDGAGSPRSCCGGGGGGGGAVRRAAAAAAAGTAAAAGGGGGGGGAAGAEAAAARRRACGKRCHGVSQEERQEPPGAEPRVHPAEPRGPRRLRGDVLRAGADVRGHGRGLHRLHHPAAQRPLPRGRGTSAGTQVPYYYGIRDLATVFFYMLVAIIIHATIQEYVLDKINRRMQFPKPKQSRFNESGQFSAFYLVSCVWGTSILVSENCLSDPTLLWRAPPHNMMTFQMKFFYISQLAYWFHAFPELYFQRIKKQDVPRQLVYIGLHLFHIAGAYLLYLNHLGLVLLTMHYFVEFLSHICDLFYFRDDKYHKEFSLWAVVFVSGRFVTLIVSVVTVGFHLAGGQARNSDATAGNVNVLAAKIAVLSSSCTIQAYITWNLFNVQLQRWMEEDTTLQAPSVKKKRTKGRSSRKGTENGVATANRVDSPHKRKEKSS</sequence>
<dbReference type="PROSITE" id="PS50922">
    <property type="entry name" value="TLC"/>
    <property type="match status" value="1"/>
</dbReference>
<dbReference type="Proteomes" id="UP000694542">
    <property type="component" value="Chromosome 32"/>
</dbReference>
<keyword evidence="5" id="KW-0653">Protein transport</keyword>
<feature type="transmembrane region" description="Helical" evidence="11">
    <location>
        <begin position="253"/>
        <end position="271"/>
    </location>
</feature>
<dbReference type="GO" id="GO:0006616">
    <property type="term" value="P:SRP-dependent cotranslational protein targeting to membrane, translocation"/>
    <property type="evidence" value="ECO:0007669"/>
    <property type="project" value="InterPro"/>
</dbReference>
<evidence type="ECO:0000259" key="12">
    <source>
        <dbReference type="PROSITE" id="PS50922"/>
    </source>
</evidence>
<keyword evidence="8 9" id="KW-0472">Membrane</keyword>
<dbReference type="SMART" id="SM00724">
    <property type="entry name" value="TLC"/>
    <property type="match status" value="1"/>
</dbReference>
<evidence type="ECO:0000256" key="11">
    <source>
        <dbReference type="SAM" id="Phobius"/>
    </source>
</evidence>
<dbReference type="Ensembl" id="ENSCAFT00040047866.1">
    <property type="protein sequence ID" value="ENSCAFP00040041789.1"/>
    <property type="gene ID" value="ENSCAFG00040025640.1"/>
</dbReference>
<reference evidence="13" key="2">
    <citation type="submission" date="2025-08" db="UniProtKB">
        <authorList>
            <consortium name="Ensembl"/>
        </authorList>
    </citation>
    <scope>IDENTIFICATION</scope>
</reference>
<comment type="similarity">
    <text evidence="2">Belongs to the TRAM family.</text>
</comment>
<evidence type="ECO:0000256" key="10">
    <source>
        <dbReference type="SAM" id="MobiDB-lite"/>
    </source>
</evidence>
<evidence type="ECO:0000313" key="14">
    <source>
        <dbReference type="Proteomes" id="UP000694542"/>
    </source>
</evidence>
<evidence type="ECO:0000256" key="7">
    <source>
        <dbReference type="ARBA" id="ARBA00023010"/>
    </source>
</evidence>